<protein>
    <submittedName>
        <fullName evidence="1">Uncharacterized protein</fullName>
    </submittedName>
</protein>
<reference evidence="1 2" key="1">
    <citation type="submission" date="2013-11" db="EMBL/GenBank/DDBJ databases">
        <title>The Damaraland mole rat (Fukomys damarensis) genome and evolution of African mole rats.</title>
        <authorList>
            <person name="Gladyshev V.N."/>
            <person name="Fang X."/>
        </authorList>
    </citation>
    <scope>NUCLEOTIDE SEQUENCE [LARGE SCALE GENOMIC DNA]</scope>
    <source>
        <tissue evidence="1">Liver</tissue>
    </source>
</reference>
<dbReference type="Proteomes" id="UP000028990">
    <property type="component" value="Unassembled WGS sequence"/>
</dbReference>
<sequence>MDDSRDFCQLGNAASHFAQKKRDDFVDFWQHRSWYNNLVHQSSVALSFVTGYFDLPAEMALEWGLKVKKEFGVLMTLGATGASVVHTETLPRAGQVKGFVKPVNDPSQVSKALRIGKGLLREEAKSNTDCYHDFIMGSEPQLLNQGLLTKRSSSPDLKKGTGIKKGSGGSLTGNTWVIRSEHFNPSVKAKRVEQMPLLFSACLAEQGEADADAGSYCTQGHRVLRSGQRSVIKEERHRCAARSEVLSS</sequence>
<evidence type="ECO:0000313" key="1">
    <source>
        <dbReference type="EMBL" id="KFO32046.1"/>
    </source>
</evidence>
<accession>A0A091E9Z6</accession>
<organism evidence="1 2">
    <name type="scientific">Fukomys damarensis</name>
    <name type="common">Damaraland mole rat</name>
    <name type="synonym">Cryptomys damarensis</name>
    <dbReference type="NCBI Taxonomy" id="885580"/>
    <lineage>
        <taxon>Eukaryota</taxon>
        <taxon>Metazoa</taxon>
        <taxon>Chordata</taxon>
        <taxon>Craniata</taxon>
        <taxon>Vertebrata</taxon>
        <taxon>Euteleostomi</taxon>
        <taxon>Mammalia</taxon>
        <taxon>Eutheria</taxon>
        <taxon>Euarchontoglires</taxon>
        <taxon>Glires</taxon>
        <taxon>Rodentia</taxon>
        <taxon>Hystricomorpha</taxon>
        <taxon>Bathyergidae</taxon>
        <taxon>Fukomys</taxon>
    </lineage>
</organism>
<name>A0A091E9Z6_FUKDA</name>
<proteinExistence type="predicted"/>
<keyword evidence="2" id="KW-1185">Reference proteome</keyword>
<evidence type="ECO:0000313" key="2">
    <source>
        <dbReference type="Proteomes" id="UP000028990"/>
    </source>
</evidence>
<gene>
    <name evidence="1" type="ORF">H920_06615</name>
</gene>
<dbReference type="AlphaFoldDB" id="A0A091E9Z6"/>
<dbReference type="EMBL" id="KN122228">
    <property type="protein sequence ID" value="KFO32046.1"/>
    <property type="molecule type" value="Genomic_DNA"/>
</dbReference>